<dbReference type="AlphaFoldDB" id="A0A0D2I9H4"/>
<dbReference type="EMBL" id="KN847484">
    <property type="protein sequence ID" value="KIW99910.1"/>
    <property type="molecule type" value="Genomic_DNA"/>
</dbReference>
<name>A0A0D2I9H4_9EURO</name>
<gene>
    <name evidence="1" type="ORF">Z518_10838</name>
</gene>
<dbReference type="Pfam" id="PF13489">
    <property type="entry name" value="Methyltransf_23"/>
    <property type="match status" value="1"/>
</dbReference>
<accession>A0A0D2I9H4</accession>
<dbReference type="GeneID" id="25298909"/>
<dbReference type="HOGENOM" id="CLU_1205329_0_0_1"/>
<dbReference type="VEuPathDB" id="FungiDB:Z518_10838"/>
<reference evidence="1 2" key="1">
    <citation type="submission" date="2015-01" db="EMBL/GenBank/DDBJ databases">
        <title>The Genome Sequence of Rhinocladiella mackenzie CBS 650.93.</title>
        <authorList>
            <consortium name="The Broad Institute Genomics Platform"/>
            <person name="Cuomo C."/>
            <person name="de Hoog S."/>
            <person name="Gorbushina A."/>
            <person name="Stielow B."/>
            <person name="Teixiera M."/>
            <person name="Abouelleil A."/>
            <person name="Chapman S.B."/>
            <person name="Priest M."/>
            <person name="Young S.K."/>
            <person name="Wortman J."/>
            <person name="Nusbaum C."/>
            <person name="Birren B."/>
        </authorList>
    </citation>
    <scope>NUCLEOTIDE SEQUENCE [LARGE SCALE GENOMIC DNA]</scope>
    <source>
        <strain evidence="1 2">CBS 650.93</strain>
    </source>
</reference>
<dbReference type="SUPFAM" id="SSF53335">
    <property type="entry name" value="S-adenosyl-L-methionine-dependent methyltransferases"/>
    <property type="match status" value="1"/>
</dbReference>
<dbReference type="PANTHER" id="PTHR43591:SF24">
    <property type="entry name" value="2-METHOXY-6-POLYPRENYL-1,4-BENZOQUINOL METHYLASE, MITOCHONDRIAL"/>
    <property type="match status" value="1"/>
</dbReference>
<dbReference type="Gene3D" id="3.40.50.150">
    <property type="entry name" value="Vaccinia Virus protein VP39"/>
    <property type="match status" value="1"/>
</dbReference>
<dbReference type="InterPro" id="IPR029063">
    <property type="entry name" value="SAM-dependent_MTases_sf"/>
</dbReference>
<dbReference type="STRING" id="1442369.A0A0D2I9H4"/>
<proteinExistence type="predicted"/>
<keyword evidence="2" id="KW-1185">Reference proteome</keyword>
<dbReference type="GO" id="GO:0008168">
    <property type="term" value="F:methyltransferase activity"/>
    <property type="evidence" value="ECO:0007669"/>
    <property type="project" value="TreeGrafter"/>
</dbReference>
<sequence>MAYLRRKSHSSLVSEISTSSFEYNLLQLELILALDSWSAIDDNDSGYDEPTLSTTSVQSSIFDYEQENGRSYHAFRRGKYVMPNDEREQERMDIHYHSLRLTLENKHFIAPIANPPSVLDVGTGTAVWAMDVADDYPGARVIGCGRSPTQPTSVPPNLEFQIFDADEPWDFHNTFDLIHTRMMNGFSIKSWPFFYERRDDAGKWQLCREWTEATGDQLEHMISTLGMIRS</sequence>
<dbReference type="Proteomes" id="UP000053617">
    <property type="component" value="Unassembled WGS sequence"/>
</dbReference>
<dbReference type="RefSeq" id="XP_013267123.1">
    <property type="nucleotide sequence ID" value="XM_013411669.1"/>
</dbReference>
<organism evidence="1 2">
    <name type="scientific">Rhinocladiella mackenziei CBS 650.93</name>
    <dbReference type="NCBI Taxonomy" id="1442369"/>
    <lineage>
        <taxon>Eukaryota</taxon>
        <taxon>Fungi</taxon>
        <taxon>Dikarya</taxon>
        <taxon>Ascomycota</taxon>
        <taxon>Pezizomycotina</taxon>
        <taxon>Eurotiomycetes</taxon>
        <taxon>Chaetothyriomycetidae</taxon>
        <taxon>Chaetothyriales</taxon>
        <taxon>Herpotrichiellaceae</taxon>
        <taxon>Rhinocladiella</taxon>
    </lineage>
</organism>
<dbReference type="PANTHER" id="PTHR43591">
    <property type="entry name" value="METHYLTRANSFERASE"/>
    <property type="match status" value="1"/>
</dbReference>
<evidence type="ECO:0000313" key="2">
    <source>
        <dbReference type="Proteomes" id="UP000053617"/>
    </source>
</evidence>
<dbReference type="OrthoDB" id="2013972at2759"/>
<protein>
    <submittedName>
        <fullName evidence="1">Rhinocladiella mackenziei CBS 650.93 unplaced genomic scaffold supercont1.10, whole genome shotgun sequence</fullName>
    </submittedName>
</protein>
<evidence type="ECO:0000313" key="1">
    <source>
        <dbReference type="EMBL" id="KIW99910.1"/>
    </source>
</evidence>